<proteinExistence type="predicted"/>
<sequence length="114" mass="12729">MAKVSPQTLTIIFNLQRRLVELIDQAKTAEYNLFEDYGETDETIPELEQLQNGAERLRNPYSRLATLTLAIAEAQPIAPAAMINLLSQTIEQASVTADAVEATTQESKRIWNLP</sequence>
<name>A0A1J1JCD3_PLAAG</name>
<dbReference type="EMBL" id="LO018304">
    <property type="protein sequence ID" value="CUM59090.1"/>
    <property type="molecule type" value="Genomic_DNA"/>
</dbReference>
<dbReference type="AlphaFoldDB" id="A0A1J1JCD3"/>
<evidence type="ECO:0000313" key="1">
    <source>
        <dbReference type="EMBL" id="CUM59090.1"/>
    </source>
</evidence>
<gene>
    <name evidence="1" type="ORF">PLAM_1123</name>
</gene>
<organism evidence="1">
    <name type="scientific">Planktothrix agardhii</name>
    <name type="common">Oscillatoria agardhii</name>
    <dbReference type="NCBI Taxonomy" id="1160"/>
    <lineage>
        <taxon>Bacteria</taxon>
        <taxon>Bacillati</taxon>
        <taxon>Cyanobacteriota</taxon>
        <taxon>Cyanophyceae</taxon>
        <taxon>Oscillatoriophycideae</taxon>
        <taxon>Oscillatoriales</taxon>
        <taxon>Microcoleaceae</taxon>
        <taxon>Planktothrix</taxon>
    </lineage>
</organism>
<reference evidence="1" key="1">
    <citation type="submission" date="2015-09" db="EMBL/GenBank/DDBJ databases">
        <authorList>
            <person name="Jackson K.R."/>
            <person name="Lunt B.L."/>
            <person name="Fisher J.N.B."/>
            <person name="Gardner A.V."/>
            <person name="Bailey M.E."/>
            <person name="Deus L.M."/>
            <person name="Earl A.S."/>
            <person name="Gibby P.D."/>
            <person name="Hartmann K.A."/>
            <person name="Liu J.E."/>
            <person name="Manci A.M."/>
            <person name="Nielsen D.A."/>
            <person name="Solomon M.B."/>
            <person name="Breakwell D.P."/>
            <person name="Burnett S.H."/>
            <person name="Grose J.H."/>
        </authorList>
    </citation>
    <scope>NUCLEOTIDE SEQUENCE</scope>
    <source>
        <strain evidence="1">7805</strain>
    </source>
</reference>
<dbReference type="GeneID" id="77288574"/>
<protein>
    <submittedName>
        <fullName evidence="1">Uncharacterized protein</fullName>
    </submittedName>
</protein>
<accession>A0A1J1JCD3</accession>
<dbReference type="RefSeq" id="WP_141292577.1">
    <property type="nucleotide sequence ID" value="NZ_JBIIEP010000046.1"/>
</dbReference>